<organism evidence="1 2">
    <name type="scientific">Pseudidiomarina aquimaris</name>
    <dbReference type="NCBI Taxonomy" id="641841"/>
    <lineage>
        <taxon>Bacteria</taxon>
        <taxon>Pseudomonadati</taxon>
        <taxon>Pseudomonadota</taxon>
        <taxon>Gammaproteobacteria</taxon>
        <taxon>Alteromonadales</taxon>
        <taxon>Idiomarinaceae</taxon>
        <taxon>Pseudidiomarina</taxon>
    </lineage>
</organism>
<proteinExistence type="predicted"/>
<dbReference type="RefSeq" id="WP_126834416.1">
    <property type="nucleotide sequence ID" value="NZ_PIPT01000008.1"/>
</dbReference>
<accession>A0A432XD20</accession>
<comment type="caution">
    <text evidence="1">The sequence shown here is derived from an EMBL/GenBank/DDBJ whole genome shotgun (WGS) entry which is preliminary data.</text>
</comment>
<evidence type="ECO:0000313" key="1">
    <source>
        <dbReference type="EMBL" id="RUO46595.1"/>
    </source>
</evidence>
<name>A0A432XD20_9GAMM</name>
<reference evidence="2" key="1">
    <citation type="journal article" date="2018" name="Front. Microbiol.">
        <title>Genome-Based Analysis Reveals the Taxonomy and Diversity of the Family Idiomarinaceae.</title>
        <authorList>
            <person name="Liu Y."/>
            <person name="Lai Q."/>
            <person name="Shao Z."/>
        </authorList>
    </citation>
    <scope>NUCLEOTIDE SEQUENCE [LARGE SCALE GENOMIC DNA]</scope>
    <source>
        <strain evidence="2">SW15</strain>
    </source>
</reference>
<protein>
    <submittedName>
        <fullName evidence="1">Uncharacterized protein</fullName>
    </submittedName>
</protein>
<evidence type="ECO:0000313" key="2">
    <source>
        <dbReference type="Proteomes" id="UP000286678"/>
    </source>
</evidence>
<gene>
    <name evidence="1" type="ORF">CWE21_10590</name>
</gene>
<keyword evidence="2" id="KW-1185">Reference proteome</keyword>
<sequence>MSKRNTDTSGFRVSFDSELESEGYFKAPTIKILIYTGERDAVATLMLNLAEQEAVLVENRAYSMAPFLLELIANDKQSNEIVASCLRRYSNDDYVCVKPASLR</sequence>
<dbReference type="EMBL" id="PIPT01000008">
    <property type="protein sequence ID" value="RUO46595.1"/>
    <property type="molecule type" value="Genomic_DNA"/>
</dbReference>
<dbReference type="Proteomes" id="UP000286678">
    <property type="component" value="Unassembled WGS sequence"/>
</dbReference>
<dbReference type="AlphaFoldDB" id="A0A432XD20"/>